<name>A0A6M4MCW8_9ALTE</name>
<feature type="domain" description="Capsule biosynthesis GfcC-like N-terminal" evidence="3">
    <location>
        <begin position="24"/>
        <end position="136"/>
    </location>
</feature>
<proteinExistence type="predicted"/>
<feature type="domain" description="Capsule biosynthesis GfcC-like C-terminal" evidence="2">
    <location>
        <begin position="156"/>
        <end position="242"/>
    </location>
</feature>
<evidence type="ECO:0000256" key="1">
    <source>
        <dbReference type="SAM" id="SignalP"/>
    </source>
</evidence>
<dbReference type="Pfam" id="PF20616">
    <property type="entry name" value="Caps_syn_GfcC_N"/>
    <property type="match status" value="1"/>
</dbReference>
<evidence type="ECO:0000313" key="5">
    <source>
        <dbReference type="Proteomes" id="UP000219285"/>
    </source>
</evidence>
<feature type="signal peptide" evidence="1">
    <location>
        <begin position="1"/>
        <end position="20"/>
    </location>
</feature>
<reference evidence="4 5" key="2">
    <citation type="submission" date="2020-04" db="EMBL/GenBank/DDBJ databases">
        <title>Complete genome sequence of Alteromonas pelagimontana 5.12T.</title>
        <authorList>
            <person name="Sinha R.K."/>
            <person name="Krishnan K.P."/>
            <person name="Kurian J.P."/>
        </authorList>
    </citation>
    <scope>NUCLEOTIDE SEQUENCE [LARGE SCALE GENOMIC DNA]</scope>
    <source>
        <strain evidence="4 5">5.12</strain>
    </source>
</reference>
<feature type="chain" id="PRO_5028920622" evidence="1">
    <location>
        <begin position="21"/>
        <end position="244"/>
    </location>
</feature>
<accession>A0A6M4MCW8</accession>
<organism evidence="4 5">
    <name type="scientific">Alteromonas pelagimontana</name>
    <dbReference type="NCBI Taxonomy" id="1858656"/>
    <lineage>
        <taxon>Bacteria</taxon>
        <taxon>Pseudomonadati</taxon>
        <taxon>Pseudomonadota</taxon>
        <taxon>Gammaproteobacteria</taxon>
        <taxon>Alteromonadales</taxon>
        <taxon>Alteromonadaceae</taxon>
        <taxon>Alteromonas/Salinimonas group</taxon>
        <taxon>Alteromonas</taxon>
    </lineage>
</organism>
<dbReference type="InterPro" id="IPR046459">
    <property type="entry name" value="Caps_syn_GfcC_N"/>
</dbReference>
<reference evidence="5" key="1">
    <citation type="submission" date="2014-12" db="EMBL/GenBank/DDBJ databases">
        <title>Complete genome sequence of a multi-drug resistant Klebsiella pneumoniae.</title>
        <authorList>
            <person name="Hua X."/>
            <person name="Chen Q."/>
            <person name="Li X."/>
            <person name="Feng Y."/>
            <person name="Ruan Z."/>
            <person name="Yu Y."/>
        </authorList>
    </citation>
    <scope>NUCLEOTIDE SEQUENCE [LARGE SCALE GENOMIC DNA]</scope>
    <source>
        <strain evidence="5">5.12</strain>
    </source>
</reference>
<dbReference type="OrthoDB" id="5814422at2"/>
<evidence type="ECO:0000313" key="4">
    <source>
        <dbReference type="EMBL" id="QJR81024.1"/>
    </source>
</evidence>
<gene>
    <name evidence="4" type="ORF">CA267_009665</name>
</gene>
<dbReference type="Proteomes" id="UP000219285">
    <property type="component" value="Chromosome"/>
</dbReference>
<dbReference type="AlphaFoldDB" id="A0A6M4MCW8"/>
<sequence length="244" mass="27510">MKRIVVAALAALLTTTCAWADVLLTINNQQYRYLKPVRLSQALAPVALGNNWYWPASAIYKLNDPAVEKMRFKVIAAIDDLALDLQPQDEDAVALRALRQQIENWQLAKRILTPIHYDAARLNIAQNPLITDGQYIVKLTTRPSVVHVSGLVTLPGEYEFQPMSSPFHYVKGISLRDNAEPDYIYAVDPKGNVDKVGVAYWNRNYQALMPGSQIFVPLFTYILSPEVDELNRQIAQLAVHRVLP</sequence>
<dbReference type="EMBL" id="CP052766">
    <property type="protein sequence ID" value="QJR81024.1"/>
    <property type="molecule type" value="Genomic_DNA"/>
</dbReference>
<dbReference type="RefSeq" id="WP_075607680.1">
    <property type="nucleotide sequence ID" value="NZ_CP052766.1"/>
</dbReference>
<keyword evidence="5" id="KW-1185">Reference proteome</keyword>
<keyword evidence="1" id="KW-0732">Signal</keyword>
<evidence type="ECO:0000259" key="2">
    <source>
        <dbReference type="Pfam" id="PF06251"/>
    </source>
</evidence>
<dbReference type="KEGG" id="apel:CA267_009665"/>
<dbReference type="Gene3D" id="3.10.560.10">
    <property type="entry name" value="Outer membrane lipoprotein wza domain like"/>
    <property type="match status" value="1"/>
</dbReference>
<dbReference type="Pfam" id="PF06251">
    <property type="entry name" value="Caps_syn_GfcC_C"/>
    <property type="match status" value="1"/>
</dbReference>
<protein>
    <submittedName>
        <fullName evidence="4">Uncharacterized protein</fullName>
    </submittedName>
</protein>
<evidence type="ECO:0000259" key="3">
    <source>
        <dbReference type="Pfam" id="PF20616"/>
    </source>
</evidence>
<dbReference type="InterPro" id="IPR010425">
    <property type="entry name" value="Caps_synth_GfcC-like_C"/>
</dbReference>